<accession>E3CTI7</accession>
<reference evidence="2" key="1">
    <citation type="submission" date="2009-12" db="EMBL/GenBank/DDBJ databases">
        <authorList>
            <person name="Collins J."/>
            <person name="Hou X."/>
            <person name="Romanova E.V."/>
            <person name="Miller C.M."/>
            <person name="Lambrus B.G."/>
            <person name="Sweedler J.V."/>
            <person name="Newmark P.A."/>
        </authorList>
    </citation>
    <scope>NUCLEOTIDE SEQUENCE</scope>
</reference>
<dbReference type="AlphaFoldDB" id="E3CTI7"/>
<keyword evidence="1" id="KW-0732">Signal</keyword>
<proteinExistence type="evidence at transcript level"/>
<feature type="signal peptide" evidence="1">
    <location>
        <begin position="1"/>
        <end position="24"/>
    </location>
</feature>
<sequence length="97" mass="11291">MNFTNRPWTCGTLILILSITFCVGLEGEDDTFVTFQEILRNGKPDLLSDNQDNQKVISFYKSKRVPGWGKRSYQWIKKTPGWGKRTYQWSKKTPGWG</sequence>
<dbReference type="EMBL" id="BK007012">
    <property type="protein sequence ID" value="DAA33901.1"/>
    <property type="molecule type" value="mRNA"/>
</dbReference>
<evidence type="ECO:0000313" key="2">
    <source>
        <dbReference type="EMBL" id="DAA33901.1"/>
    </source>
</evidence>
<feature type="chain" id="PRO_5003167759" evidence="1">
    <location>
        <begin position="25"/>
        <end position="97"/>
    </location>
</feature>
<name>E3CTI7_SCHMD</name>
<reference evidence="2" key="2">
    <citation type="journal article" date="2010" name="PLoS Biol.">
        <title>Genome-wide analyses reveal a role for peptide hormones in planarian germline development.</title>
        <authorList>
            <person name="Collins J.J."/>
            <person name="Hou X."/>
            <person name="Romanova E.V."/>
            <person name="Lambrus B.G."/>
            <person name="Miller C.M."/>
            <person name="Saberi A."/>
            <person name="Sweedler J.V."/>
            <person name="Newmark P.A."/>
        </authorList>
    </citation>
    <scope>NUCLEOTIDE SEQUENCE</scope>
</reference>
<evidence type="ECO:0000256" key="1">
    <source>
        <dbReference type="SAM" id="SignalP"/>
    </source>
</evidence>
<protein>
    <submittedName>
        <fullName evidence="2">Cerebral peptide prohormone like-1</fullName>
    </submittedName>
</protein>
<dbReference type="OrthoDB" id="6063019at2759"/>
<organism evidence="2">
    <name type="scientific">Schmidtea mediterranea</name>
    <name type="common">Freshwater planarian flatworm</name>
    <dbReference type="NCBI Taxonomy" id="79327"/>
    <lineage>
        <taxon>Eukaryota</taxon>
        <taxon>Metazoa</taxon>
        <taxon>Spiralia</taxon>
        <taxon>Lophotrochozoa</taxon>
        <taxon>Platyhelminthes</taxon>
        <taxon>Rhabditophora</taxon>
        <taxon>Seriata</taxon>
        <taxon>Tricladida</taxon>
        <taxon>Continenticola</taxon>
        <taxon>Geoplanoidea</taxon>
        <taxon>Dugesiidae</taxon>
        <taxon>Schmidtea</taxon>
    </lineage>
</organism>